<accession>J3ME42</accession>
<reference evidence="1" key="1">
    <citation type="journal article" date="2013" name="Nat. Commun.">
        <title>Whole-genome sequencing of Oryza brachyantha reveals mechanisms underlying Oryza genome evolution.</title>
        <authorList>
            <person name="Chen J."/>
            <person name="Huang Q."/>
            <person name="Gao D."/>
            <person name="Wang J."/>
            <person name="Lang Y."/>
            <person name="Liu T."/>
            <person name="Li B."/>
            <person name="Bai Z."/>
            <person name="Luis Goicoechea J."/>
            <person name="Liang C."/>
            <person name="Chen C."/>
            <person name="Zhang W."/>
            <person name="Sun S."/>
            <person name="Liao Y."/>
            <person name="Zhang X."/>
            <person name="Yang L."/>
            <person name="Song C."/>
            <person name="Wang M."/>
            <person name="Shi J."/>
            <person name="Liu G."/>
            <person name="Liu J."/>
            <person name="Zhou H."/>
            <person name="Zhou W."/>
            <person name="Yu Q."/>
            <person name="An N."/>
            <person name="Chen Y."/>
            <person name="Cai Q."/>
            <person name="Wang B."/>
            <person name="Liu B."/>
            <person name="Min J."/>
            <person name="Huang Y."/>
            <person name="Wu H."/>
            <person name="Li Z."/>
            <person name="Zhang Y."/>
            <person name="Yin Y."/>
            <person name="Song W."/>
            <person name="Jiang J."/>
            <person name="Jackson S.A."/>
            <person name="Wing R.A."/>
            <person name="Wang J."/>
            <person name="Chen M."/>
        </authorList>
    </citation>
    <scope>NUCLEOTIDE SEQUENCE [LARGE SCALE GENOMIC DNA]</scope>
    <source>
        <strain evidence="1">cv. IRGC 101232</strain>
    </source>
</reference>
<reference evidence="1" key="2">
    <citation type="submission" date="2013-04" db="UniProtKB">
        <authorList>
            <consortium name="EnsemblPlants"/>
        </authorList>
    </citation>
    <scope>IDENTIFICATION</scope>
</reference>
<evidence type="ECO:0000313" key="2">
    <source>
        <dbReference type="Proteomes" id="UP000006038"/>
    </source>
</evidence>
<dbReference type="Proteomes" id="UP000006038">
    <property type="component" value="Chromosome 6"/>
</dbReference>
<evidence type="ECO:0000313" key="1">
    <source>
        <dbReference type="EnsemblPlants" id="OB06G22860.1"/>
    </source>
</evidence>
<proteinExistence type="predicted"/>
<dbReference type="EnsemblPlants" id="OB06G22860.1">
    <property type="protein sequence ID" value="OB06G22860.1"/>
    <property type="gene ID" value="OB06G22860"/>
</dbReference>
<organism evidence="1">
    <name type="scientific">Oryza brachyantha</name>
    <name type="common">malo sina</name>
    <dbReference type="NCBI Taxonomy" id="4533"/>
    <lineage>
        <taxon>Eukaryota</taxon>
        <taxon>Viridiplantae</taxon>
        <taxon>Streptophyta</taxon>
        <taxon>Embryophyta</taxon>
        <taxon>Tracheophyta</taxon>
        <taxon>Spermatophyta</taxon>
        <taxon>Magnoliopsida</taxon>
        <taxon>Liliopsida</taxon>
        <taxon>Poales</taxon>
        <taxon>Poaceae</taxon>
        <taxon>BOP clade</taxon>
        <taxon>Oryzoideae</taxon>
        <taxon>Oryzeae</taxon>
        <taxon>Oryzinae</taxon>
        <taxon>Oryza</taxon>
    </lineage>
</organism>
<name>J3ME42_ORYBR</name>
<sequence>MGPLHQFILNLQAKVRNFSEASMHYIFQCNYPQILPPVKREIRLSEYLSSGKRCMITIKQWKPSYR</sequence>
<dbReference type="Gramene" id="OB06G22860.1">
    <property type="protein sequence ID" value="OB06G22860.1"/>
    <property type="gene ID" value="OB06G22860"/>
</dbReference>
<dbReference type="AlphaFoldDB" id="J3ME42"/>
<keyword evidence="2" id="KW-1185">Reference proteome</keyword>
<dbReference type="HOGENOM" id="CLU_2835255_0_0_1"/>
<protein>
    <submittedName>
        <fullName evidence="1">Uncharacterized protein</fullName>
    </submittedName>
</protein>